<dbReference type="OrthoDB" id="1728974at2759"/>
<proteinExistence type="predicted"/>
<accession>A0A4Y2UZN0</accession>
<feature type="region of interest" description="Disordered" evidence="1">
    <location>
        <begin position="54"/>
        <end position="90"/>
    </location>
</feature>
<protein>
    <submittedName>
        <fullName evidence="2">Uncharacterized protein</fullName>
    </submittedName>
</protein>
<dbReference type="Proteomes" id="UP000499080">
    <property type="component" value="Unassembled WGS sequence"/>
</dbReference>
<evidence type="ECO:0000256" key="1">
    <source>
        <dbReference type="SAM" id="MobiDB-lite"/>
    </source>
</evidence>
<comment type="caution">
    <text evidence="2">The sequence shown here is derived from an EMBL/GenBank/DDBJ whole genome shotgun (WGS) entry which is preliminary data.</text>
</comment>
<dbReference type="EMBL" id="BGPR01041299">
    <property type="protein sequence ID" value="GBO17564.1"/>
    <property type="molecule type" value="Genomic_DNA"/>
</dbReference>
<keyword evidence="3" id="KW-1185">Reference proteome</keyword>
<dbReference type="AlphaFoldDB" id="A0A4Y2UZN0"/>
<evidence type="ECO:0000313" key="2">
    <source>
        <dbReference type="EMBL" id="GBO17564.1"/>
    </source>
</evidence>
<evidence type="ECO:0000313" key="3">
    <source>
        <dbReference type="Proteomes" id="UP000499080"/>
    </source>
</evidence>
<feature type="compositionally biased region" description="Basic and acidic residues" evidence="1">
    <location>
        <begin position="55"/>
        <end position="77"/>
    </location>
</feature>
<name>A0A4Y2UZN0_ARAVE</name>
<sequence>MIRDEAFHFIEAQVETPNCRPMNVIYQFYKSKNFAALLMANSPVAKEVNATVHRNRMEAETPAQSRRERDAAAHSRPMEGQTPDQSQARR</sequence>
<organism evidence="2 3">
    <name type="scientific">Araneus ventricosus</name>
    <name type="common">Orbweaver spider</name>
    <name type="synonym">Epeira ventricosa</name>
    <dbReference type="NCBI Taxonomy" id="182803"/>
    <lineage>
        <taxon>Eukaryota</taxon>
        <taxon>Metazoa</taxon>
        <taxon>Ecdysozoa</taxon>
        <taxon>Arthropoda</taxon>
        <taxon>Chelicerata</taxon>
        <taxon>Arachnida</taxon>
        <taxon>Araneae</taxon>
        <taxon>Araneomorphae</taxon>
        <taxon>Entelegynae</taxon>
        <taxon>Araneoidea</taxon>
        <taxon>Araneidae</taxon>
        <taxon>Araneus</taxon>
    </lineage>
</organism>
<gene>
    <name evidence="2" type="ORF">AVEN_21949_1</name>
</gene>
<reference evidence="2 3" key="1">
    <citation type="journal article" date="2019" name="Sci. Rep.">
        <title>Orb-weaving spider Araneus ventricosus genome elucidates the spidroin gene catalogue.</title>
        <authorList>
            <person name="Kono N."/>
            <person name="Nakamura H."/>
            <person name="Ohtoshi R."/>
            <person name="Moran D.A.P."/>
            <person name="Shinohara A."/>
            <person name="Yoshida Y."/>
            <person name="Fujiwara M."/>
            <person name="Mori M."/>
            <person name="Tomita M."/>
            <person name="Arakawa K."/>
        </authorList>
    </citation>
    <scope>NUCLEOTIDE SEQUENCE [LARGE SCALE GENOMIC DNA]</scope>
</reference>